<proteinExistence type="predicted"/>
<evidence type="ECO:0000256" key="2">
    <source>
        <dbReference type="ARBA" id="ARBA00023125"/>
    </source>
</evidence>
<dbReference type="PANTHER" id="PTHR10641">
    <property type="entry name" value="MYB FAMILY TRANSCRIPTION FACTOR"/>
    <property type="match status" value="1"/>
</dbReference>
<dbReference type="Gene3D" id="1.10.10.60">
    <property type="entry name" value="Homeodomain-like"/>
    <property type="match status" value="2"/>
</dbReference>
<feature type="compositionally biased region" description="Polar residues" evidence="4">
    <location>
        <begin position="256"/>
        <end position="273"/>
    </location>
</feature>
<name>A0ABP0XKH8_9BRYO</name>
<dbReference type="Pfam" id="PF00249">
    <property type="entry name" value="Myb_DNA-binding"/>
    <property type="match status" value="2"/>
</dbReference>
<dbReference type="CDD" id="cd00167">
    <property type="entry name" value="SANT"/>
    <property type="match status" value="2"/>
</dbReference>
<dbReference type="InterPro" id="IPR017930">
    <property type="entry name" value="Myb_dom"/>
</dbReference>
<feature type="domain" description="HTH myb-type" evidence="6">
    <location>
        <begin position="62"/>
        <end position="116"/>
    </location>
</feature>
<dbReference type="EMBL" id="OZ020104">
    <property type="protein sequence ID" value="CAK9279167.1"/>
    <property type="molecule type" value="Genomic_DNA"/>
</dbReference>
<reference evidence="7" key="1">
    <citation type="submission" date="2024-02" db="EMBL/GenBank/DDBJ databases">
        <authorList>
            <consortium name="ELIXIR-Norway"/>
            <consortium name="Elixir Norway"/>
        </authorList>
    </citation>
    <scope>NUCLEOTIDE SEQUENCE</scope>
</reference>
<evidence type="ECO:0000256" key="1">
    <source>
        <dbReference type="ARBA" id="ARBA00004123"/>
    </source>
</evidence>
<feature type="domain" description="HTH myb-type" evidence="6">
    <location>
        <begin position="9"/>
        <end position="61"/>
    </location>
</feature>
<evidence type="ECO:0000313" key="8">
    <source>
        <dbReference type="Proteomes" id="UP001497444"/>
    </source>
</evidence>
<protein>
    <submittedName>
        <fullName evidence="7">Uncharacterized protein</fullName>
    </submittedName>
</protein>
<evidence type="ECO:0000256" key="4">
    <source>
        <dbReference type="SAM" id="MobiDB-lite"/>
    </source>
</evidence>
<feature type="compositionally biased region" description="Low complexity" evidence="4">
    <location>
        <begin position="357"/>
        <end position="375"/>
    </location>
</feature>
<dbReference type="PROSITE" id="PS50090">
    <property type="entry name" value="MYB_LIKE"/>
    <property type="match status" value="2"/>
</dbReference>
<dbReference type="SUPFAM" id="SSF46689">
    <property type="entry name" value="Homeodomain-like"/>
    <property type="match status" value="1"/>
</dbReference>
<dbReference type="InterPro" id="IPR001005">
    <property type="entry name" value="SANT/Myb"/>
</dbReference>
<feature type="region of interest" description="Disordered" evidence="4">
    <location>
        <begin position="347"/>
        <end position="375"/>
    </location>
</feature>
<comment type="subcellular location">
    <subcellularLocation>
        <location evidence="1">Nucleus</location>
    </subcellularLocation>
</comment>
<dbReference type="PANTHER" id="PTHR10641:SF1403">
    <property type="match status" value="1"/>
</dbReference>
<feature type="compositionally biased region" description="Polar residues" evidence="4">
    <location>
        <begin position="317"/>
        <end position="327"/>
    </location>
</feature>
<sequence>MGRAPCCDKIGLRKGAWTPEEDQKLLAYIQSHGHGSWRALPKQAGLLRCGKSCRLRWTNYLRPDIKRGRFSLEEEQVISHLHAILGNRWSAIATHLPGRTDNEIKNYWNTHLKKRMNMQTGGIRDPAMSTTHSKTSTETLDLVLDSPDMKPLISSKLSHMSQWDSARLEAEVRLSHDSQLKMQDCESLLGRMQGLMCPKIHNSLATHQATSPDCKELLSQRSVQMFQTPEAASSHLLNNCWKPTSFRSHEGVDHISPTSTLSSLEGQHSSPSPAGSEAHTGYVKPEHFILKLLLQNSSSSPISHKQGSGLMHGTAINGPNQSPWQQNQSELKVEEMKLLNAASPGSLGLISTEGQQPLSLRSSSSPQPTSSIISKSSWDFPSMGIPPELLLDFRDRTNTTCVTQKNSTALGTWSELGGLDGKDYWTNMLQLVGPPCNQPNATVPTITKW</sequence>
<dbReference type="SMART" id="SM00717">
    <property type="entry name" value="SANT"/>
    <property type="match status" value="2"/>
</dbReference>
<accession>A0ABP0XKH8</accession>
<dbReference type="Proteomes" id="UP001497444">
    <property type="component" value="Chromosome 9"/>
</dbReference>
<feature type="domain" description="Myb-like" evidence="5">
    <location>
        <begin position="62"/>
        <end position="112"/>
    </location>
</feature>
<feature type="region of interest" description="Disordered" evidence="4">
    <location>
        <begin position="249"/>
        <end position="280"/>
    </location>
</feature>
<feature type="domain" description="Myb-like" evidence="5">
    <location>
        <begin position="9"/>
        <end position="61"/>
    </location>
</feature>
<evidence type="ECO:0000259" key="6">
    <source>
        <dbReference type="PROSITE" id="PS51294"/>
    </source>
</evidence>
<keyword evidence="3" id="KW-0539">Nucleus</keyword>
<keyword evidence="2" id="KW-0238">DNA-binding</keyword>
<evidence type="ECO:0000313" key="7">
    <source>
        <dbReference type="EMBL" id="CAK9279167.1"/>
    </source>
</evidence>
<gene>
    <name evidence="7" type="ORF">CSSPJE1EN1_LOCUS24645</name>
</gene>
<feature type="region of interest" description="Disordered" evidence="4">
    <location>
        <begin position="300"/>
        <end position="327"/>
    </location>
</feature>
<dbReference type="InterPro" id="IPR009057">
    <property type="entry name" value="Homeodomain-like_sf"/>
</dbReference>
<organism evidence="7 8">
    <name type="scientific">Sphagnum jensenii</name>
    <dbReference type="NCBI Taxonomy" id="128206"/>
    <lineage>
        <taxon>Eukaryota</taxon>
        <taxon>Viridiplantae</taxon>
        <taxon>Streptophyta</taxon>
        <taxon>Embryophyta</taxon>
        <taxon>Bryophyta</taxon>
        <taxon>Sphagnophytina</taxon>
        <taxon>Sphagnopsida</taxon>
        <taxon>Sphagnales</taxon>
        <taxon>Sphagnaceae</taxon>
        <taxon>Sphagnum</taxon>
    </lineage>
</organism>
<evidence type="ECO:0000256" key="3">
    <source>
        <dbReference type="ARBA" id="ARBA00023242"/>
    </source>
</evidence>
<keyword evidence="8" id="KW-1185">Reference proteome</keyword>
<dbReference type="PROSITE" id="PS51294">
    <property type="entry name" value="HTH_MYB"/>
    <property type="match status" value="2"/>
</dbReference>
<evidence type="ECO:0000259" key="5">
    <source>
        <dbReference type="PROSITE" id="PS50090"/>
    </source>
</evidence>
<dbReference type="InterPro" id="IPR015495">
    <property type="entry name" value="Myb_TF_plants"/>
</dbReference>